<comment type="caution">
    <text evidence="1">The sequence shown here is derived from an EMBL/GenBank/DDBJ whole genome shotgun (WGS) entry which is preliminary data.</text>
</comment>
<proteinExistence type="predicted"/>
<name>A0A7C4KZU6_9CHLR</name>
<evidence type="ECO:0000313" key="1">
    <source>
        <dbReference type="EMBL" id="HGS87766.1"/>
    </source>
</evidence>
<dbReference type="AlphaFoldDB" id="A0A7C4KZU6"/>
<gene>
    <name evidence="1" type="ORF">ENT17_09125</name>
</gene>
<dbReference type="Pfam" id="PF06289">
    <property type="entry name" value="FlbD"/>
    <property type="match status" value="1"/>
</dbReference>
<protein>
    <submittedName>
        <fullName evidence="1">Flagellar protein FlbD</fullName>
    </submittedName>
</protein>
<keyword evidence="1" id="KW-0969">Cilium</keyword>
<dbReference type="PANTHER" id="PTHR39185:SF1">
    <property type="entry name" value="SWARMING MOTILITY PROTEIN SWRD"/>
    <property type="match status" value="1"/>
</dbReference>
<reference evidence="1" key="1">
    <citation type="journal article" date="2020" name="mSystems">
        <title>Genome- and Community-Level Interaction Insights into Carbon Utilization and Element Cycling Functions of Hydrothermarchaeota in Hydrothermal Sediment.</title>
        <authorList>
            <person name="Zhou Z."/>
            <person name="Liu Y."/>
            <person name="Xu W."/>
            <person name="Pan J."/>
            <person name="Luo Z.H."/>
            <person name="Li M."/>
        </authorList>
    </citation>
    <scope>NUCLEOTIDE SEQUENCE [LARGE SCALE GENOMIC DNA]</scope>
    <source>
        <strain evidence="1">SpSt-556</strain>
    </source>
</reference>
<accession>A0A7C4KZU6</accession>
<organism evidence="1">
    <name type="scientific">Bellilinea caldifistulae</name>
    <dbReference type="NCBI Taxonomy" id="360411"/>
    <lineage>
        <taxon>Bacteria</taxon>
        <taxon>Bacillati</taxon>
        <taxon>Chloroflexota</taxon>
        <taxon>Anaerolineae</taxon>
        <taxon>Anaerolineales</taxon>
        <taxon>Anaerolineaceae</taxon>
        <taxon>Bellilinea</taxon>
    </lineage>
</organism>
<sequence length="68" mass="8091">MILLTRLNGTQFFLNPELIQSVEKTPDTVITLLNEKKLVVRESPELVCERYIEYRQRISQPLFVKQDR</sequence>
<dbReference type="EMBL" id="DSXR01000092">
    <property type="protein sequence ID" value="HGS87766.1"/>
    <property type="molecule type" value="Genomic_DNA"/>
</dbReference>
<dbReference type="PANTHER" id="PTHR39185">
    <property type="entry name" value="SWARMING MOTILITY PROTEIN SWRD"/>
    <property type="match status" value="1"/>
</dbReference>
<keyword evidence="1" id="KW-0966">Cell projection</keyword>
<dbReference type="InterPro" id="IPR009384">
    <property type="entry name" value="SwrD-like"/>
</dbReference>
<keyword evidence="1" id="KW-0282">Flagellum</keyword>